<reference evidence="2 3" key="1">
    <citation type="submission" date="2013-12" db="EMBL/GenBank/DDBJ databases">
        <title>Draft genome of the parsitic nematode Ancylostoma duodenale.</title>
        <authorList>
            <person name="Mitreva M."/>
        </authorList>
    </citation>
    <scope>NUCLEOTIDE SEQUENCE [LARGE SCALE GENOMIC DNA]</scope>
    <source>
        <strain evidence="2 3">Zhejiang</strain>
    </source>
</reference>
<feature type="compositionally biased region" description="Polar residues" evidence="1">
    <location>
        <begin position="15"/>
        <end position="26"/>
    </location>
</feature>
<gene>
    <name evidence="2" type="ORF">ANCDUO_11693</name>
</gene>
<name>A0A0C2D7K5_9BILA</name>
<evidence type="ECO:0000256" key="1">
    <source>
        <dbReference type="SAM" id="MobiDB-lite"/>
    </source>
</evidence>
<dbReference type="EMBL" id="KN733510">
    <property type="protein sequence ID" value="KIH58107.1"/>
    <property type="molecule type" value="Genomic_DNA"/>
</dbReference>
<feature type="region of interest" description="Disordered" evidence="1">
    <location>
        <begin position="13"/>
        <end position="79"/>
    </location>
</feature>
<dbReference type="AlphaFoldDB" id="A0A0C2D7K5"/>
<evidence type="ECO:0000313" key="2">
    <source>
        <dbReference type="EMBL" id="KIH58107.1"/>
    </source>
</evidence>
<feature type="compositionally biased region" description="Polar residues" evidence="1">
    <location>
        <begin position="37"/>
        <end position="56"/>
    </location>
</feature>
<protein>
    <submittedName>
        <fullName evidence="2">Uncharacterized protein</fullName>
    </submittedName>
</protein>
<dbReference type="Proteomes" id="UP000054047">
    <property type="component" value="Unassembled WGS sequence"/>
</dbReference>
<organism evidence="2 3">
    <name type="scientific">Ancylostoma duodenale</name>
    <dbReference type="NCBI Taxonomy" id="51022"/>
    <lineage>
        <taxon>Eukaryota</taxon>
        <taxon>Metazoa</taxon>
        <taxon>Ecdysozoa</taxon>
        <taxon>Nematoda</taxon>
        <taxon>Chromadorea</taxon>
        <taxon>Rhabditida</taxon>
        <taxon>Rhabditina</taxon>
        <taxon>Rhabditomorpha</taxon>
        <taxon>Strongyloidea</taxon>
        <taxon>Ancylostomatidae</taxon>
        <taxon>Ancylostomatinae</taxon>
        <taxon>Ancylostoma</taxon>
    </lineage>
</organism>
<sequence length="101" mass="11256">MLGITRLTHVRAGIRSSTLRQQSKITDATAHTKLSKIRSTGQEPSATGLHGTSSAQQEDHHRDGQASSRSPSTERTTLVHENYQWKDCCPLGIFKDQRESR</sequence>
<accession>A0A0C2D7K5</accession>
<keyword evidence="3" id="KW-1185">Reference proteome</keyword>
<proteinExistence type="predicted"/>
<evidence type="ECO:0000313" key="3">
    <source>
        <dbReference type="Proteomes" id="UP000054047"/>
    </source>
</evidence>
<feature type="compositionally biased region" description="Polar residues" evidence="1">
    <location>
        <begin position="65"/>
        <end position="76"/>
    </location>
</feature>